<dbReference type="Gene3D" id="1.10.390.10">
    <property type="entry name" value="Neutral Protease Domain 2"/>
    <property type="match status" value="1"/>
</dbReference>
<keyword evidence="4" id="KW-0479">Metal-binding</keyword>
<feature type="signal peptide" evidence="11">
    <location>
        <begin position="1"/>
        <end position="23"/>
    </location>
</feature>
<dbReference type="Gene3D" id="3.10.170.10">
    <property type="match status" value="1"/>
</dbReference>
<feature type="domain" description="Peptidase C-terminal archaeal/bacterial" evidence="15">
    <location>
        <begin position="550"/>
        <end position="610"/>
    </location>
</feature>
<dbReference type="GO" id="GO:0046872">
    <property type="term" value="F:metal ion binding"/>
    <property type="evidence" value="ECO:0007669"/>
    <property type="project" value="UniProtKB-KW"/>
</dbReference>
<organism evidence="17 18">
    <name type="scientific">Kangiella profundi</name>
    <dbReference type="NCBI Taxonomy" id="1561924"/>
    <lineage>
        <taxon>Bacteria</taxon>
        <taxon>Pseudomonadati</taxon>
        <taxon>Pseudomonadota</taxon>
        <taxon>Gammaproteobacteria</taxon>
        <taxon>Kangiellales</taxon>
        <taxon>Kangiellaceae</taxon>
        <taxon>Kangiella</taxon>
    </lineage>
</organism>
<feature type="domain" description="Peptidase M4 C-terminal" evidence="13">
    <location>
        <begin position="360"/>
        <end position="504"/>
    </location>
</feature>
<evidence type="ECO:0000256" key="3">
    <source>
        <dbReference type="ARBA" id="ARBA00022670"/>
    </source>
</evidence>
<evidence type="ECO:0000256" key="4">
    <source>
        <dbReference type="ARBA" id="ARBA00022723"/>
    </source>
</evidence>
<protein>
    <submittedName>
        <fullName evidence="17">Peptidase</fullName>
    </submittedName>
</protein>
<evidence type="ECO:0000256" key="6">
    <source>
        <dbReference type="ARBA" id="ARBA00022801"/>
    </source>
</evidence>
<sequence>MNKIHKFTLSALSLCVMASVGQAAERKSLRDNSNLQSAIAQQQSVPVSLAANVSQLVGLSSEESLKPRKTYTNDNGTVTTRYQQFFKGIPVIGDDIIITSNAGGVSNFAHGAVLQNIALDINDVTPKISGKRALSIAKGHQQMSLVSSQAPVYENETSELAIWQDPDGIARLVYSVSFVAHADQPSRPQMFIDAKTGEVIHSYDNLQTANGTGPGGNQKTGRYVYGTDFGYLDVAQSGSTCSMTSSNVDTINMNNSTSGDSIHSFTCPENTVKEINGAYSPLNDGHYFGNVVFNMFSDWFNAAPLTQKLRVRVHYGNNYENAFWDGQQMTFGDGASTFYPLVSLDVMAHEVSHGFTQQNSNLVYSGKSGGLNESYSDMSGEAAEYYMNGSNDFLVGEQIFKGNGALRYMNNPPQDNKSIDHQSDFSSGMDVHHSSGVYNKAFYLLATTSGWDTKKAFEVYTQANRNYWTSNTNWNDAGDGVLDAACDLGYEVNDVQATLVAVGVNSNVSPGRECGQDDDPTDPGDNDLENGVPMTGLAASTGSDLGFVMAVPDGASNIQFAISGGSGDADLYVKKGSMPTDSSYDCRPYRNGNNESCTGNGGGTYYVRLKAYSSFSNVTLVGSYDDSSDPVPQPIDRTISNISVAQNSWANYTQVLGEGYSNLTVTITGGSGDADLYVRRGSAPTSSSYDCRPYKWGNEEVCTFSAPQSGTWYIGIRGYNASSGVTLRIEATPQ</sequence>
<evidence type="ECO:0000256" key="5">
    <source>
        <dbReference type="ARBA" id="ARBA00022729"/>
    </source>
</evidence>
<dbReference type="GO" id="GO:0006508">
    <property type="term" value="P:proteolysis"/>
    <property type="evidence" value="ECO:0007669"/>
    <property type="project" value="UniProtKB-KW"/>
</dbReference>
<evidence type="ECO:0000256" key="8">
    <source>
        <dbReference type="ARBA" id="ARBA00023049"/>
    </source>
</evidence>
<evidence type="ECO:0000259" key="12">
    <source>
        <dbReference type="Pfam" id="PF01447"/>
    </source>
</evidence>
<dbReference type="Gene3D" id="2.60.120.380">
    <property type="match status" value="2"/>
</dbReference>
<evidence type="ECO:0000259" key="15">
    <source>
        <dbReference type="Pfam" id="PF04151"/>
    </source>
</evidence>
<evidence type="ECO:0000256" key="10">
    <source>
        <dbReference type="SAM" id="MobiDB-lite"/>
    </source>
</evidence>
<feature type="chain" id="PRO_5043825834" evidence="11">
    <location>
        <begin position="24"/>
        <end position="734"/>
    </location>
</feature>
<keyword evidence="8" id="KW-0482">Metalloprotease</keyword>
<dbReference type="OrthoDB" id="5378341at2"/>
<feature type="domain" description="FTP" evidence="16">
    <location>
        <begin position="64"/>
        <end position="106"/>
    </location>
</feature>
<dbReference type="PANTHER" id="PTHR33794:SF1">
    <property type="entry name" value="BACILLOLYSIN"/>
    <property type="match status" value="1"/>
</dbReference>
<feature type="region of interest" description="Disordered" evidence="10">
    <location>
        <begin position="506"/>
        <end position="535"/>
    </location>
</feature>
<reference evidence="17 18" key="1">
    <citation type="submission" date="2017-12" db="EMBL/GenBank/DDBJ databases">
        <title>Kangiella profundi FT102 completed genome.</title>
        <authorList>
            <person name="Xu J."/>
            <person name="Wang J."/>
            <person name="Lu Y."/>
        </authorList>
    </citation>
    <scope>NUCLEOTIDE SEQUENCE [LARGE SCALE GENOMIC DNA]</scope>
    <source>
        <strain evidence="17 18">FT102</strain>
    </source>
</reference>
<feature type="domain" description="PepSY" evidence="14">
    <location>
        <begin position="127"/>
        <end position="200"/>
    </location>
</feature>
<dbReference type="InterPro" id="IPR025711">
    <property type="entry name" value="PepSY"/>
</dbReference>
<keyword evidence="3" id="KW-0645">Protease</keyword>
<name>A0A2K9A957_9GAMM</name>
<dbReference type="InterPro" id="IPR023612">
    <property type="entry name" value="Peptidase_M4"/>
</dbReference>
<keyword evidence="5 11" id="KW-0732">Signal</keyword>
<dbReference type="InterPro" id="IPR001570">
    <property type="entry name" value="Peptidase_M4_C_domain"/>
</dbReference>
<keyword evidence="18" id="KW-1185">Reference proteome</keyword>
<dbReference type="InterPro" id="IPR007280">
    <property type="entry name" value="Peptidase_C_arc/bac"/>
</dbReference>
<evidence type="ECO:0000259" key="16">
    <source>
        <dbReference type="Pfam" id="PF07504"/>
    </source>
</evidence>
<dbReference type="SUPFAM" id="SSF55486">
    <property type="entry name" value="Metalloproteases ('zincins'), catalytic domain"/>
    <property type="match status" value="1"/>
</dbReference>
<dbReference type="Pfam" id="PF07504">
    <property type="entry name" value="FTP"/>
    <property type="match status" value="1"/>
</dbReference>
<dbReference type="InterPro" id="IPR011096">
    <property type="entry name" value="FTP_domain"/>
</dbReference>
<feature type="domain" description="Peptidase M4" evidence="12">
    <location>
        <begin position="219"/>
        <end position="357"/>
    </location>
</feature>
<evidence type="ECO:0000256" key="11">
    <source>
        <dbReference type="SAM" id="SignalP"/>
    </source>
</evidence>
<dbReference type="InterPro" id="IPR013856">
    <property type="entry name" value="Peptidase_M4_domain"/>
</dbReference>
<keyword evidence="9" id="KW-0865">Zymogen</keyword>
<dbReference type="RefSeq" id="WP_106645861.1">
    <property type="nucleotide sequence ID" value="NZ_BMGO01000001.1"/>
</dbReference>
<evidence type="ECO:0000313" key="17">
    <source>
        <dbReference type="EMBL" id="AUD77947.1"/>
    </source>
</evidence>
<dbReference type="Proteomes" id="UP000232693">
    <property type="component" value="Chromosome"/>
</dbReference>
<dbReference type="PRINTS" id="PR00730">
    <property type="entry name" value="THERMOLYSIN"/>
</dbReference>
<feature type="domain" description="Peptidase C-terminal archaeal/bacterial" evidence="15">
    <location>
        <begin position="660"/>
        <end position="718"/>
    </location>
</feature>
<dbReference type="Pfam" id="PF04151">
    <property type="entry name" value="PPC"/>
    <property type="match status" value="2"/>
</dbReference>
<proteinExistence type="inferred from homology"/>
<dbReference type="Gene3D" id="3.10.450.490">
    <property type="match status" value="1"/>
</dbReference>
<gene>
    <name evidence="17" type="ORF">CW740_01305</name>
</gene>
<dbReference type="Gene3D" id="3.10.450.40">
    <property type="match status" value="1"/>
</dbReference>
<evidence type="ECO:0000256" key="9">
    <source>
        <dbReference type="ARBA" id="ARBA00023145"/>
    </source>
</evidence>
<accession>A0A2K9A957</accession>
<dbReference type="KEGG" id="kpd:CW740_01305"/>
<dbReference type="GO" id="GO:0004222">
    <property type="term" value="F:metalloendopeptidase activity"/>
    <property type="evidence" value="ECO:0007669"/>
    <property type="project" value="InterPro"/>
</dbReference>
<dbReference type="CDD" id="cd09597">
    <property type="entry name" value="M4_TLP"/>
    <property type="match status" value="1"/>
</dbReference>
<dbReference type="Pfam" id="PF01447">
    <property type="entry name" value="Peptidase_M4"/>
    <property type="match status" value="1"/>
</dbReference>
<dbReference type="InterPro" id="IPR027268">
    <property type="entry name" value="Peptidase_M4/M1_CTD_sf"/>
</dbReference>
<dbReference type="Pfam" id="PF03413">
    <property type="entry name" value="PepSY"/>
    <property type="match status" value="1"/>
</dbReference>
<dbReference type="InterPro" id="IPR050728">
    <property type="entry name" value="Zinc_Metalloprotease_M4"/>
</dbReference>
<comment type="similarity">
    <text evidence="2">Belongs to the peptidase M4 family.</text>
</comment>
<evidence type="ECO:0000256" key="7">
    <source>
        <dbReference type="ARBA" id="ARBA00022833"/>
    </source>
</evidence>
<feature type="compositionally biased region" description="Acidic residues" evidence="10">
    <location>
        <begin position="516"/>
        <end position="528"/>
    </location>
</feature>
<evidence type="ECO:0000259" key="13">
    <source>
        <dbReference type="Pfam" id="PF02868"/>
    </source>
</evidence>
<dbReference type="PANTHER" id="PTHR33794">
    <property type="entry name" value="BACILLOLYSIN"/>
    <property type="match status" value="1"/>
</dbReference>
<dbReference type="AlphaFoldDB" id="A0A2K9A957"/>
<evidence type="ECO:0000313" key="18">
    <source>
        <dbReference type="Proteomes" id="UP000232693"/>
    </source>
</evidence>
<comment type="cofactor">
    <cofactor evidence="1">
        <name>Zn(2+)</name>
        <dbReference type="ChEBI" id="CHEBI:29105"/>
    </cofactor>
</comment>
<evidence type="ECO:0000256" key="1">
    <source>
        <dbReference type="ARBA" id="ARBA00001947"/>
    </source>
</evidence>
<dbReference type="Pfam" id="PF02868">
    <property type="entry name" value="Peptidase_M4_C"/>
    <property type="match status" value="1"/>
</dbReference>
<keyword evidence="7" id="KW-0862">Zinc</keyword>
<keyword evidence="6" id="KW-0378">Hydrolase</keyword>
<evidence type="ECO:0000259" key="14">
    <source>
        <dbReference type="Pfam" id="PF03413"/>
    </source>
</evidence>
<evidence type="ECO:0000256" key="2">
    <source>
        <dbReference type="ARBA" id="ARBA00009388"/>
    </source>
</evidence>
<dbReference type="EMBL" id="CP025120">
    <property type="protein sequence ID" value="AUD77947.1"/>
    <property type="molecule type" value="Genomic_DNA"/>
</dbReference>